<evidence type="ECO:0000313" key="2">
    <source>
        <dbReference type="Proteomes" id="UP000254343"/>
    </source>
</evidence>
<protein>
    <submittedName>
        <fullName evidence="1">Uncharacterized protein</fullName>
    </submittedName>
</protein>
<name>A0A380WCL4_AFIFE</name>
<proteinExistence type="predicted"/>
<reference evidence="1 2" key="1">
    <citation type="submission" date="2018-06" db="EMBL/GenBank/DDBJ databases">
        <authorList>
            <consortium name="Pathogen Informatics"/>
            <person name="Doyle S."/>
        </authorList>
    </citation>
    <scope>NUCLEOTIDE SEQUENCE [LARGE SCALE GENOMIC DNA]</scope>
    <source>
        <strain evidence="1 2">NCTC12722</strain>
    </source>
</reference>
<sequence>MTKSTNDADTGDFVEARIEAQNAAQWLARLALSYAEHSGSDEEVRLLWDRAAQRIVTPEVAPGIALELSLPTLTLQFLENGKPSPHAIDIDGKSSTEVEAWLLVELLHRGFDRDAFSKQLPYRWGHLMSGDVAKYSPQRLAEELRDLTQRFEDAAEILVQMKRAVAVQDDGSKNKASSKVPSEELICWPDGLDIGFLIPTFASGATDGLIKVGFTLGDDKFVQPGFFVDNASAASPVSREQTIVLPISQIARDAMSRADVVDYVASKVKDSRRLASN</sequence>
<dbReference type="RefSeq" id="WP_002717577.1">
    <property type="nucleotide sequence ID" value="NZ_UFSI01000001.1"/>
</dbReference>
<accession>A0A380WCL4</accession>
<dbReference type="OrthoDB" id="8017996at2"/>
<evidence type="ECO:0000313" key="1">
    <source>
        <dbReference type="EMBL" id="SUU86754.1"/>
    </source>
</evidence>
<gene>
    <name evidence="1" type="ORF">NCTC12722_03986</name>
</gene>
<dbReference type="EMBL" id="UIGB01000001">
    <property type="protein sequence ID" value="SUU86754.1"/>
    <property type="molecule type" value="Genomic_DNA"/>
</dbReference>
<dbReference type="AlphaFoldDB" id="A0A380WCL4"/>
<dbReference type="Proteomes" id="UP000254343">
    <property type="component" value="Unassembled WGS sequence"/>
</dbReference>
<organism evidence="1 2">
    <name type="scientific">Afipia felis</name>
    <name type="common">Cat scratch disease bacillus</name>
    <dbReference type="NCBI Taxonomy" id="1035"/>
    <lineage>
        <taxon>Bacteria</taxon>
        <taxon>Pseudomonadati</taxon>
        <taxon>Pseudomonadota</taxon>
        <taxon>Alphaproteobacteria</taxon>
        <taxon>Hyphomicrobiales</taxon>
        <taxon>Nitrobacteraceae</taxon>
        <taxon>Afipia</taxon>
    </lineage>
</organism>